<organism evidence="3 4">
    <name type="scientific">Corynebacterium striatum</name>
    <dbReference type="NCBI Taxonomy" id="43770"/>
    <lineage>
        <taxon>Bacteria</taxon>
        <taxon>Bacillati</taxon>
        <taxon>Actinomycetota</taxon>
        <taxon>Actinomycetes</taxon>
        <taxon>Mycobacteriales</taxon>
        <taxon>Corynebacteriaceae</taxon>
        <taxon>Corynebacterium</taxon>
    </lineage>
</organism>
<dbReference type="InterPro" id="IPR036291">
    <property type="entry name" value="NAD(P)-bd_dom_sf"/>
</dbReference>
<reference evidence="3 4" key="1">
    <citation type="submission" date="2017-11" db="EMBL/GenBank/DDBJ databases">
        <title>Whole genome sequencing of cultured pathogen.</title>
        <authorList>
            <person name="Hoffmann M."/>
            <person name="Sanchez M."/>
            <person name="Timme R."/>
            <person name="Nudel K."/>
            <person name="Bry L."/>
        </authorList>
    </citation>
    <scope>NUCLEOTIDE SEQUENCE [LARGE SCALE GENOMIC DNA]</scope>
    <source>
        <strain evidence="3 4">216</strain>
    </source>
</reference>
<evidence type="ECO:0000256" key="1">
    <source>
        <dbReference type="ARBA" id="ARBA00007637"/>
    </source>
</evidence>
<feature type="domain" description="NAD-dependent epimerase/dehydratase" evidence="2">
    <location>
        <begin position="3"/>
        <end position="226"/>
    </location>
</feature>
<comment type="similarity">
    <text evidence="1">Belongs to the NAD(P)-dependent epimerase/dehydratase family.</text>
</comment>
<dbReference type="Gene3D" id="3.90.25.10">
    <property type="entry name" value="UDP-galactose 4-epimerase, domain 1"/>
    <property type="match status" value="1"/>
</dbReference>
<evidence type="ECO:0000313" key="4">
    <source>
        <dbReference type="Proteomes" id="UP000231994"/>
    </source>
</evidence>
<dbReference type="PANTHER" id="PTHR43000">
    <property type="entry name" value="DTDP-D-GLUCOSE 4,6-DEHYDRATASE-RELATED"/>
    <property type="match status" value="1"/>
</dbReference>
<dbReference type="InterPro" id="IPR001509">
    <property type="entry name" value="Epimerase_deHydtase"/>
</dbReference>
<proteinExistence type="inferred from homology"/>
<protein>
    <submittedName>
        <fullName evidence="3">Epimerase</fullName>
    </submittedName>
</protein>
<dbReference type="EMBL" id="CP024932">
    <property type="protein sequence ID" value="ATZ07899.1"/>
    <property type="molecule type" value="Genomic_DNA"/>
</dbReference>
<gene>
    <name evidence="3" type="ORF">A9D01_03040</name>
</gene>
<evidence type="ECO:0000259" key="2">
    <source>
        <dbReference type="Pfam" id="PF01370"/>
    </source>
</evidence>
<dbReference type="AlphaFoldDB" id="A0ABC8CHL6"/>
<sequence>MRILITGGSGFIGSQLYATLQRSGNEVVSVDDHRVNSLGPPPEFEICASVEKLSKQELEGYDAVYHLASNKSVPESFKRPLAYLDNAEATANLLHCAHQAGVGRVFIGSTCEVFGNQPHQPLSEDALLSPLSPYAMTKAISELYSRIYSKASGTQIVVLRIFNTYGPYERPDAVIPAMCRDALTEGKIVVEGSGQQKRDFTYIDDMVQKLASLIEVPNLPEVVNLGSGKSTSIQGIAQIVQSTARKYGDVISIDWQNSRINEISNFESSTSLQNQLNLPKPQIGLSEGVLKTYLWWREHLNHV</sequence>
<name>A0ABC8CHL6_CORST</name>
<dbReference type="SUPFAM" id="SSF51735">
    <property type="entry name" value="NAD(P)-binding Rossmann-fold domains"/>
    <property type="match status" value="1"/>
</dbReference>
<dbReference type="Pfam" id="PF01370">
    <property type="entry name" value="Epimerase"/>
    <property type="match status" value="1"/>
</dbReference>
<dbReference type="Gene3D" id="3.40.50.720">
    <property type="entry name" value="NAD(P)-binding Rossmann-like Domain"/>
    <property type="match status" value="1"/>
</dbReference>
<dbReference type="Proteomes" id="UP000231994">
    <property type="component" value="Chromosome"/>
</dbReference>
<accession>A0ABC8CHL6</accession>
<evidence type="ECO:0000313" key="3">
    <source>
        <dbReference type="EMBL" id="ATZ07899.1"/>
    </source>
</evidence>
<dbReference type="RefSeq" id="WP_100618664.1">
    <property type="nucleotide sequence ID" value="NZ_CP024932.1"/>
</dbReference>